<dbReference type="GeneID" id="35382500"/>
<accession>A0A2I2L554</accession>
<gene>
    <name evidence="1" type="ORF">ORPV_685</name>
</gene>
<dbReference type="InterPro" id="IPR009091">
    <property type="entry name" value="RCC1/BLIP-II"/>
</dbReference>
<sequence length="367" mass="41983">LRWKGVSTIKKILQIPNAKGRYISAGCGYIIFIGMNNKVYMAGQIFGDNDKDVYDGHANIDENNVLYIWENINYYLNTYDNDTKLYSKYNNYKLLFDGYAKSISAGANHLAIIDKDDNVWIYGEDSFIDTIINTFGINNREGLIKLPNMKAKKISCGYEHMGIIDYDDNVILVGSNNHGQLGIDDENIVINKINGYKVKNINCGWDYTAFIDDNNNLYTFGYNGYVEGAFVGEYDIPSDGRLGLGETKYDICLPTIVPNIKAKDVNCGTNNTLIIDKMNRMYITGDYNVDIYTPCLLYDESDIKVRKCCSKDITISFIDDDYILYYNRKCSEVISQDDMIYEDVMIDWNVMSLSVGYCNKFIFYIKC</sequence>
<dbReference type="Pfam" id="PF13540">
    <property type="entry name" value="RCC1_2"/>
    <property type="match status" value="1"/>
</dbReference>
<dbReference type="Gene3D" id="2.130.10.30">
    <property type="entry name" value="Regulator of chromosome condensation 1/beta-lactamase-inhibitor protein II"/>
    <property type="match status" value="1"/>
</dbReference>
<dbReference type="PANTHER" id="PTHR45982:SF1">
    <property type="entry name" value="REGULATOR OF CHROMOSOME CONDENSATION"/>
    <property type="match status" value="1"/>
</dbReference>
<dbReference type="RefSeq" id="YP_009448891.1">
    <property type="nucleotide sequence ID" value="NC_036594.1"/>
</dbReference>
<dbReference type="GO" id="GO:0005085">
    <property type="term" value="F:guanyl-nucleotide exchange factor activity"/>
    <property type="evidence" value="ECO:0007669"/>
    <property type="project" value="TreeGrafter"/>
</dbReference>
<proteinExistence type="predicted"/>
<name>A0A2I2L554_9VIRU</name>
<dbReference type="OrthoDB" id="22497at10239"/>
<dbReference type="EMBL" id="LT906555">
    <property type="protein sequence ID" value="SNW62589.1"/>
    <property type="molecule type" value="Genomic_DNA"/>
</dbReference>
<dbReference type="InterPro" id="IPR051553">
    <property type="entry name" value="Ran_GTPase-activating"/>
</dbReference>
<evidence type="ECO:0000313" key="1">
    <source>
        <dbReference type="EMBL" id="SNW62589.1"/>
    </source>
</evidence>
<evidence type="ECO:0000313" key="2">
    <source>
        <dbReference type="Proteomes" id="UP000236316"/>
    </source>
</evidence>
<protein>
    <submittedName>
        <fullName evidence="1">Alpha-tubulin suppressor and related RCC1 domain-containing protein</fullName>
    </submittedName>
</protein>
<organism evidence="1">
    <name type="scientific">Orpheovirus IHUMI-LCC2</name>
    <dbReference type="NCBI Taxonomy" id="2023057"/>
    <lineage>
        <taxon>Viruses</taxon>
        <taxon>Varidnaviria</taxon>
        <taxon>Bamfordvirae</taxon>
        <taxon>Nucleocytoviricota</taxon>
        <taxon>Megaviricetes</taxon>
        <taxon>Pimascovirales</taxon>
        <taxon>Ocovirineae</taxon>
        <taxon>Orpheoviridae</taxon>
        <taxon>Alphaorpheovirus</taxon>
        <taxon>Alphaorpheovirus massiliense</taxon>
    </lineage>
</organism>
<reference evidence="1" key="1">
    <citation type="submission" date="2017-08" db="EMBL/GenBank/DDBJ databases">
        <authorList>
            <consortium name="Urmite Genomes"/>
        </authorList>
    </citation>
    <scope>NUCLEOTIDE SEQUENCE [LARGE SCALE GENOMIC DNA]</scope>
    <source>
        <strain evidence="1">IHUMI-LCC2</strain>
    </source>
</reference>
<dbReference type="KEGG" id="vg:35382500"/>
<keyword evidence="2" id="KW-1185">Reference proteome</keyword>
<dbReference type="SUPFAM" id="SSF50985">
    <property type="entry name" value="RCC1/BLIP-II"/>
    <property type="match status" value="1"/>
</dbReference>
<dbReference type="Proteomes" id="UP000236316">
    <property type="component" value="Segment"/>
</dbReference>
<feature type="non-terminal residue" evidence="1">
    <location>
        <position position="1"/>
    </location>
</feature>
<dbReference type="PANTHER" id="PTHR45982">
    <property type="entry name" value="REGULATOR OF CHROMOSOME CONDENSATION"/>
    <property type="match status" value="1"/>
</dbReference>